<dbReference type="Gene3D" id="1.25.40.10">
    <property type="entry name" value="Tetratricopeptide repeat domain"/>
    <property type="match status" value="3"/>
</dbReference>
<feature type="repeat" description="TPR" evidence="3">
    <location>
        <begin position="724"/>
        <end position="757"/>
    </location>
</feature>
<dbReference type="Pfam" id="PF13424">
    <property type="entry name" value="TPR_12"/>
    <property type="match status" value="2"/>
</dbReference>
<dbReference type="SMART" id="SM00862">
    <property type="entry name" value="Trans_reg_C"/>
    <property type="match status" value="1"/>
</dbReference>
<feature type="DNA-binding region" description="OmpR/PhoB-type" evidence="4">
    <location>
        <begin position="2"/>
        <end position="104"/>
    </location>
</feature>
<dbReference type="SMART" id="SM01043">
    <property type="entry name" value="BTAD"/>
    <property type="match status" value="1"/>
</dbReference>
<dbReference type="GO" id="GO:0000160">
    <property type="term" value="P:phosphorelay signal transduction system"/>
    <property type="evidence" value="ECO:0007669"/>
    <property type="project" value="InterPro"/>
</dbReference>
<dbReference type="PANTHER" id="PTHR10098">
    <property type="entry name" value="RAPSYN-RELATED"/>
    <property type="match status" value="1"/>
</dbReference>
<feature type="repeat" description="TPR" evidence="3">
    <location>
        <begin position="844"/>
        <end position="877"/>
    </location>
</feature>
<dbReference type="AlphaFoldDB" id="A0A5B2WZK2"/>
<dbReference type="Gene3D" id="1.10.10.10">
    <property type="entry name" value="Winged helix-like DNA-binding domain superfamily/Winged helix DNA-binding domain"/>
    <property type="match status" value="2"/>
</dbReference>
<dbReference type="Proteomes" id="UP000323454">
    <property type="component" value="Unassembled WGS sequence"/>
</dbReference>
<sequence>MPRRARQGAVVEFRILGPVEAWGSAGQARLAGAKQVALLSTLLLHANQVVSVDRLVDAVWADEPPVTVTAALQTYVFRLRRTLSAVEPDAGLRLTFTSGYRLRVEPDELDLEAFRAHVDNGRAALAAGRLDEASKELHTGLSLWRGTPLTGTSGRYFEAQAARLAEERLSAVEERVEVDLARGRAAELVPELHDLTSANPLRERLRGQLMVALFRAGRQAEALQAFQDARAVLVEELGVDPGPELAELHQRILRGDAELAAPPPPSTRAAARNDLPGDIIDFTGREPEMTRLLAALPAKDSPASAVVIEAIDGMAGVGKTTLAVHAAHHLTDRYPDAQLFIDLHGHTTEHEATDPAAALDTLLRALGVAGDQIPDELDQRAALWRAQLADRRALVVLDNAASATQVRPLLPGNPACLTLITSRRRLSDLDAARILSIDPLPVADAVTLFARIAGADRAGDSAAVREVVELCGFLPLAIRIAAARLRTRPAWTVAHLTGRLHEGQRRLSELTIGDRSVAATFALSYQHLSPDQQRLFRLLGLAPGAEFDAYAAAALADLDLDDADQLLEELVDIHLLQQPTPGRYRFHDLLRQHAAATALAADSEQDRRTAVVRLLDYYLHAASLATRPLNPGATPPAVDVRCPPAHTPDVAEYGAAMRWLDSEHANITASIAYAADHGLHAHTWQLPQVAGNFFLIRGHLQEWIGSGRLALTAARTLGDAHAEADTLKHLGVAHWQVGRYELAEQNYREALVLYRQLGDREGEASTLNNLALINRLQGRYAEALEHFLLSHEVSREIGDRRGEAVVLANLGTVHYRLGRYDQALDDLIRSLAVMRELAHRRGEGHVLNDLGNVYRALGRHDEAFEHVERALAVRRDLGDRWGEATTLTNLGNVLRGQGRFEEAVARHDEALALIREIGDPGAEGEMRNDLADTHRAAGDADRALGGYRAALTLAEQVKDRYQQARAHEGIGRLLRERDPAQARQHWQLALEILTELGFPQADEVRAELDELDN</sequence>
<feature type="domain" description="OmpR/PhoB-type" evidence="5">
    <location>
        <begin position="2"/>
        <end position="104"/>
    </location>
</feature>
<comment type="similarity">
    <text evidence="1">Belongs to the AfsR/DnrI/RedD regulatory family.</text>
</comment>
<dbReference type="Gene3D" id="3.40.50.300">
    <property type="entry name" value="P-loop containing nucleotide triphosphate hydrolases"/>
    <property type="match status" value="1"/>
</dbReference>
<dbReference type="GO" id="GO:0006355">
    <property type="term" value="P:regulation of DNA-templated transcription"/>
    <property type="evidence" value="ECO:0007669"/>
    <property type="project" value="InterPro"/>
</dbReference>
<evidence type="ECO:0000256" key="1">
    <source>
        <dbReference type="ARBA" id="ARBA00005820"/>
    </source>
</evidence>
<dbReference type="Pfam" id="PF00486">
    <property type="entry name" value="Trans_reg_C"/>
    <property type="match status" value="1"/>
</dbReference>
<dbReference type="InterPro" id="IPR001867">
    <property type="entry name" value="OmpR/PhoB-type_DNA-bd"/>
</dbReference>
<gene>
    <name evidence="6" type="ORF">F0L68_26550</name>
</gene>
<evidence type="ECO:0000313" key="6">
    <source>
        <dbReference type="EMBL" id="KAA2256344.1"/>
    </source>
</evidence>
<dbReference type="PRINTS" id="PR00364">
    <property type="entry name" value="DISEASERSIST"/>
</dbReference>
<dbReference type="InterPro" id="IPR036388">
    <property type="entry name" value="WH-like_DNA-bd_sf"/>
</dbReference>
<dbReference type="CDD" id="cd15831">
    <property type="entry name" value="BTAD"/>
    <property type="match status" value="1"/>
</dbReference>
<evidence type="ECO:0000256" key="3">
    <source>
        <dbReference type="PROSITE-ProRule" id="PRU00339"/>
    </source>
</evidence>
<dbReference type="Pfam" id="PF03704">
    <property type="entry name" value="BTAD"/>
    <property type="match status" value="1"/>
</dbReference>
<dbReference type="InterPro" id="IPR027417">
    <property type="entry name" value="P-loop_NTPase"/>
</dbReference>
<keyword evidence="3" id="KW-0802">TPR repeat</keyword>
<dbReference type="InterPro" id="IPR005158">
    <property type="entry name" value="BTAD"/>
</dbReference>
<evidence type="ECO:0000313" key="7">
    <source>
        <dbReference type="Proteomes" id="UP000323454"/>
    </source>
</evidence>
<reference evidence="6 7" key="1">
    <citation type="submission" date="2019-09" db="EMBL/GenBank/DDBJ databases">
        <title>Goodfellowia gen. nov., a new genus of the Pseudonocardineae related to Actinoalloteichus, containing Goodfellowia coeruleoviolacea gen. nov., comb. nov. gen. nov., comb. nov.</title>
        <authorList>
            <person name="Labeda D."/>
        </authorList>
    </citation>
    <scope>NUCLEOTIDE SEQUENCE [LARGE SCALE GENOMIC DNA]</scope>
    <source>
        <strain evidence="6 7">AN110305</strain>
    </source>
</reference>
<comment type="caution">
    <text evidence="6">The sequence shown here is derived from an EMBL/GenBank/DDBJ whole genome shotgun (WGS) entry which is preliminary data.</text>
</comment>
<reference evidence="6 7" key="2">
    <citation type="submission" date="2019-09" db="EMBL/GenBank/DDBJ databases">
        <authorList>
            <person name="Jin C."/>
        </authorList>
    </citation>
    <scope>NUCLEOTIDE SEQUENCE [LARGE SCALE GENOMIC DNA]</scope>
    <source>
        <strain evidence="6 7">AN110305</strain>
    </source>
</reference>
<dbReference type="InterPro" id="IPR011990">
    <property type="entry name" value="TPR-like_helical_dom_sf"/>
</dbReference>
<name>A0A5B2WZK2_9PSEU</name>
<dbReference type="SUPFAM" id="SSF46894">
    <property type="entry name" value="C-terminal effector domain of the bipartite response regulators"/>
    <property type="match status" value="1"/>
</dbReference>
<organism evidence="6 7">
    <name type="scientific">Solihabitans fulvus</name>
    <dbReference type="NCBI Taxonomy" id="1892852"/>
    <lineage>
        <taxon>Bacteria</taxon>
        <taxon>Bacillati</taxon>
        <taxon>Actinomycetota</taxon>
        <taxon>Actinomycetes</taxon>
        <taxon>Pseudonocardiales</taxon>
        <taxon>Pseudonocardiaceae</taxon>
        <taxon>Solihabitans</taxon>
    </lineage>
</organism>
<dbReference type="PROSITE" id="PS50005">
    <property type="entry name" value="TPR"/>
    <property type="match status" value="3"/>
</dbReference>
<evidence type="ECO:0000259" key="5">
    <source>
        <dbReference type="PROSITE" id="PS51755"/>
    </source>
</evidence>
<dbReference type="SMART" id="SM00028">
    <property type="entry name" value="TPR"/>
    <property type="match status" value="8"/>
</dbReference>
<keyword evidence="7" id="KW-1185">Reference proteome</keyword>
<dbReference type="GO" id="GO:0043531">
    <property type="term" value="F:ADP binding"/>
    <property type="evidence" value="ECO:0007669"/>
    <property type="project" value="InterPro"/>
</dbReference>
<dbReference type="InterPro" id="IPR019734">
    <property type="entry name" value="TPR_rpt"/>
</dbReference>
<dbReference type="Pfam" id="PF13374">
    <property type="entry name" value="TPR_10"/>
    <property type="match status" value="1"/>
</dbReference>
<feature type="repeat" description="TPR" evidence="3">
    <location>
        <begin position="804"/>
        <end position="837"/>
    </location>
</feature>
<dbReference type="PROSITE" id="PS51755">
    <property type="entry name" value="OMPR_PHOB"/>
    <property type="match status" value="1"/>
</dbReference>
<dbReference type="EMBL" id="VUOB01000052">
    <property type="protein sequence ID" value="KAA2256344.1"/>
    <property type="molecule type" value="Genomic_DNA"/>
</dbReference>
<dbReference type="OrthoDB" id="4507225at2"/>
<keyword evidence="2 4" id="KW-0238">DNA-binding</keyword>
<dbReference type="SUPFAM" id="SSF52540">
    <property type="entry name" value="P-loop containing nucleoside triphosphate hydrolases"/>
    <property type="match status" value="1"/>
</dbReference>
<protein>
    <submittedName>
        <fullName evidence="6">Tetratricopeptide repeat protein</fullName>
    </submittedName>
</protein>
<dbReference type="SUPFAM" id="SSF48452">
    <property type="entry name" value="TPR-like"/>
    <property type="match status" value="3"/>
</dbReference>
<evidence type="ECO:0000256" key="4">
    <source>
        <dbReference type="PROSITE-ProRule" id="PRU01091"/>
    </source>
</evidence>
<dbReference type="GO" id="GO:0003677">
    <property type="term" value="F:DNA binding"/>
    <property type="evidence" value="ECO:0007669"/>
    <property type="project" value="UniProtKB-UniRule"/>
</dbReference>
<dbReference type="InterPro" id="IPR016032">
    <property type="entry name" value="Sig_transdc_resp-reg_C-effctor"/>
</dbReference>
<evidence type="ECO:0000256" key="2">
    <source>
        <dbReference type="ARBA" id="ARBA00023125"/>
    </source>
</evidence>
<dbReference type="PANTHER" id="PTHR10098:SF106">
    <property type="entry name" value="TETRATRICOPEPTIDE REPEAT PROTEIN 28-LIKE PROTEIN"/>
    <property type="match status" value="1"/>
</dbReference>
<proteinExistence type="inferred from homology"/>
<accession>A0A5B2WZK2</accession>